<evidence type="ECO:0000313" key="2">
    <source>
        <dbReference type="EMBL" id="KFD47297.1"/>
    </source>
</evidence>
<dbReference type="EMBL" id="KL363332">
    <property type="protein sequence ID" value="KFD47297.1"/>
    <property type="molecule type" value="Genomic_DNA"/>
</dbReference>
<organism evidence="2 3">
    <name type="scientific">Trichuris suis</name>
    <name type="common">pig whipworm</name>
    <dbReference type="NCBI Taxonomy" id="68888"/>
    <lineage>
        <taxon>Eukaryota</taxon>
        <taxon>Metazoa</taxon>
        <taxon>Ecdysozoa</taxon>
        <taxon>Nematoda</taxon>
        <taxon>Enoplea</taxon>
        <taxon>Dorylaimia</taxon>
        <taxon>Trichinellida</taxon>
        <taxon>Trichuridae</taxon>
        <taxon>Trichuris</taxon>
    </lineage>
</organism>
<dbReference type="Pfam" id="PF17921">
    <property type="entry name" value="Integrase_H2C2"/>
    <property type="match status" value="1"/>
</dbReference>
<reference evidence="2 3" key="1">
    <citation type="journal article" date="2014" name="Nat. Genet.">
        <title>Genome and transcriptome of the porcine whipworm Trichuris suis.</title>
        <authorList>
            <person name="Jex A.R."/>
            <person name="Nejsum P."/>
            <person name="Schwarz E.M."/>
            <person name="Hu L."/>
            <person name="Young N.D."/>
            <person name="Hall R.S."/>
            <person name="Korhonen P.K."/>
            <person name="Liao S."/>
            <person name="Thamsborg S."/>
            <person name="Xia J."/>
            <person name="Xu P."/>
            <person name="Wang S."/>
            <person name="Scheerlinck J.P."/>
            <person name="Hofmann A."/>
            <person name="Sternberg P.W."/>
            <person name="Wang J."/>
            <person name="Gasser R.B."/>
        </authorList>
    </citation>
    <scope>NUCLEOTIDE SEQUENCE [LARGE SCALE GENOMIC DNA]</scope>
    <source>
        <strain evidence="2">DCEP-RM93M</strain>
    </source>
</reference>
<feature type="domain" description="Integrase zinc-binding" evidence="1">
    <location>
        <begin position="62"/>
        <end position="110"/>
    </location>
</feature>
<sequence length="136" mass="15401">MHIRRRVATIVALVKEYELKLAVALVPSAENKADILKRVPRRWMTPQDPFDVTACSTTVDPEVEQLIAEVHHNAGHPGIRRTFYFSRRRVPTISKRSVSEVISTCNVCQSIDPAPAKWNGGRQNMANNWHGHHPLC</sequence>
<gene>
    <name evidence="2" type="ORF">M513_11807</name>
</gene>
<dbReference type="Gene3D" id="1.10.340.70">
    <property type="match status" value="1"/>
</dbReference>
<evidence type="ECO:0000259" key="1">
    <source>
        <dbReference type="Pfam" id="PF17921"/>
    </source>
</evidence>
<protein>
    <recommendedName>
        <fullName evidence="1">Integrase zinc-binding domain-containing protein</fullName>
    </recommendedName>
</protein>
<dbReference type="InterPro" id="IPR041588">
    <property type="entry name" value="Integrase_H2C2"/>
</dbReference>
<accession>A0A085LQQ1</accession>
<evidence type="ECO:0000313" key="3">
    <source>
        <dbReference type="Proteomes" id="UP000030764"/>
    </source>
</evidence>
<name>A0A085LQQ1_9BILA</name>
<dbReference type="Proteomes" id="UP000030764">
    <property type="component" value="Unassembled WGS sequence"/>
</dbReference>
<dbReference type="AlphaFoldDB" id="A0A085LQQ1"/>
<proteinExistence type="predicted"/>
<keyword evidence="3" id="KW-1185">Reference proteome</keyword>